<accession>A0ABU7DIT0</accession>
<organism evidence="1 2">
    <name type="scientific">Characodon lateralis</name>
    <dbReference type="NCBI Taxonomy" id="208331"/>
    <lineage>
        <taxon>Eukaryota</taxon>
        <taxon>Metazoa</taxon>
        <taxon>Chordata</taxon>
        <taxon>Craniata</taxon>
        <taxon>Vertebrata</taxon>
        <taxon>Euteleostomi</taxon>
        <taxon>Actinopterygii</taxon>
        <taxon>Neopterygii</taxon>
        <taxon>Teleostei</taxon>
        <taxon>Neoteleostei</taxon>
        <taxon>Acanthomorphata</taxon>
        <taxon>Ovalentaria</taxon>
        <taxon>Atherinomorphae</taxon>
        <taxon>Cyprinodontiformes</taxon>
        <taxon>Goodeidae</taxon>
        <taxon>Characodon</taxon>
    </lineage>
</organism>
<gene>
    <name evidence="1" type="ORF">CHARACLAT_014697</name>
</gene>
<sequence>MLCIDSAEEASSDMLVFVCVPNSTAGSCGDTTVPRERVSSHTYTVLFLFVCTQMFTYTVNGNIACTVCSKNTQLCRKQHLQTGLKFSLSLLSAHLSRCISYHFLQFDISSARFIELGQQTQLSCS</sequence>
<dbReference type="EMBL" id="JAHUTJ010025703">
    <property type="protein sequence ID" value="MED6274270.1"/>
    <property type="molecule type" value="Genomic_DNA"/>
</dbReference>
<dbReference type="Proteomes" id="UP001352852">
    <property type="component" value="Unassembled WGS sequence"/>
</dbReference>
<name>A0ABU7DIT0_9TELE</name>
<comment type="caution">
    <text evidence="1">The sequence shown here is derived from an EMBL/GenBank/DDBJ whole genome shotgun (WGS) entry which is preliminary data.</text>
</comment>
<proteinExistence type="predicted"/>
<evidence type="ECO:0000313" key="2">
    <source>
        <dbReference type="Proteomes" id="UP001352852"/>
    </source>
</evidence>
<keyword evidence="2" id="KW-1185">Reference proteome</keyword>
<evidence type="ECO:0000313" key="1">
    <source>
        <dbReference type="EMBL" id="MED6274270.1"/>
    </source>
</evidence>
<reference evidence="1 2" key="1">
    <citation type="submission" date="2021-06" db="EMBL/GenBank/DDBJ databases">
        <authorList>
            <person name="Palmer J.M."/>
        </authorList>
    </citation>
    <scope>NUCLEOTIDE SEQUENCE [LARGE SCALE GENOMIC DNA]</scope>
    <source>
        <strain evidence="1 2">CL_MEX2019</strain>
        <tissue evidence="1">Muscle</tissue>
    </source>
</reference>
<protein>
    <submittedName>
        <fullName evidence="1">Uncharacterized protein</fullName>
    </submittedName>
</protein>